<dbReference type="InterPro" id="IPR011676">
    <property type="entry name" value="DUF1618"/>
</dbReference>
<accession>A0A0E0JGA3</accession>
<feature type="domain" description="DUF1618" evidence="1">
    <location>
        <begin position="212"/>
        <end position="330"/>
    </location>
</feature>
<dbReference type="PANTHER" id="PTHR33086">
    <property type="entry name" value="OS05G0468200 PROTEIN-RELATED"/>
    <property type="match status" value="1"/>
</dbReference>
<sequence length="493" mass="55308">MSEAVDEKLSAATQAKHKHWCTRHRKWVVMACVPHVVRGDRPPGFDCGIKLNIPPRATRLAVHRSIAPRRKTIDDHPYVVASTDHHGRLLLYASQGAEPEPPVLDAFYSGPLGVHHGFPKAYFICDTRTRRCTRLPDRRLPILHPGNACFVGSASGRFVVSDLHPTPGANQAILFLYSSGSGVWRDHEVNYPPRDRPWGGNGVVLYKTMTWWVDLSYGLLAFDERHRVPGIPPDLRFIPLPDGCELPPGTADLDKCRCVGLRGADLRYVQIHKRDGDGDGDPVVSMWTLDQLAGTWSFDCEASFKAIWNDEGYRATKLPPEVPTVALIHPEHPGEVAYFFLHSRLFGVDLRARSVLECEYFAMLNPPMRYHSSRFVRAWRLPTMLAMDEHVAAWKGQWMVLACVPHVVQDGYFKPGFDNGFKFRLPPGGTRLFVHRSIAPRRTTIDDHPYVADGDCYGCFLLCATQGPEPEPPVLDGFYPPPPLGVHHGFPKA</sequence>
<evidence type="ECO:0000313" key="2">
    <source>
        <dbReference type="EnsemblPlants" id="OPUNC01G08990.1"/>
    </source>
</evidence>
<dbReference type="AlphaFoldDB" id="A0A0E0JGA3"/>
<dbReference type="eggNOG" id="ENOG502R1VC">
    <property type="taxonomic scope" value="Eukaryota"/>
</dbReference>
<keyword evidence="3" id="KW-1185">Reference proteome</keyword>
<organism evidence="2">
    <name type="scientific">Oryza punctata</name>
    <name type="common">Red rice</name>
    <dbReference type="NCBI Taxonomy" id="4537"/>
    <lineage>
        <taxon>Eukaryota</taxon>
        <taxon>Viridiplantae</taxon>
        <taxon>Streptophyta</taxon>
        <taxon>Embryophyta</taxon>
        <taxon>Tracheophyta</taxon>
        <taxon>Spermatophyta</taxon>
        <taxon>Magnoliopsida</taxon>
        <taxon>Liliopsida</taxon>
        <taxon>Poales</taxon>
        <taxon>Poaceae</taxon>
        <taxon>BOP clade</taxon>
        <taxon>Oryzoideae</taxon>
        <taxon>Oryzeae</taxon>
        <taxon>Oryzinae</taxon>
        <taxon>Oryza</taxon>
    </lineage>
</organism>
<evidence type="ECO:0000259" key="1">
    <source>
        <dbReference type="Pfam" id="PF07762"/>
    </source>
</evidence>
<protein>
    <recommendedName>
        <fullName evidence="1">DUF1618 domain-containing protein</fullName>
    </recommendedName>
</protein>
<dbReference type="EnsemblPlants" id="OPUNC01G08990.1">
    <property type="protein sequence ID" value="OPUNC01G08990.1"/>
    <property type="gene ID" value="OPUNC01G08990"/>
</dbReference>
<dbReference type="Pfam" id="PF07762">
    <property type="entry name" value="DUF1618"/>
    <property type="match status" value="1"/>
</dbReference>
<evidence type="ECO:0000313" key="3">
    <source>
        <dbReference type="Proteomes" id="UP000026962"/>
    </source>
</evidence>
<proteinExistence type="predicted"/>
<dbReference type="OMA" id="YIHEREY"/>
<dbReference type="Proteomes" id="UP000026962">
    <property type="component" value="Chromosome 1"/>
</dbReference>
<dbReference type="Gramene" id="OPUNC01G08990.1">
    <property type="protein sequence ID" value="OPUNC01G08990.1"/>
    <property type="gene ID" value="OPUNC01G08990"/>
</dbReference>
<dbReference type="STRING" id="4537.A0A0E0JGA3"/>
<reference evidence="2" key="2">
    <citation type="submission" date="2018-05" db="EMBL/GenBank/DDBJ databases">
        <title>OpunRS2 (Oryza punctata Reference Sequence Version 2).</title>
        <authorList>
            <person name="Zhang J."/>
            <person name="Kudrna D."/>
            <person name="Lee S."/>
            <person name="Talag J."/>
            <person name="Welchert J."/>
            <person name="Wing R.A."/>
        </authorList>
    </citation>
    <scope>NUCLEOTIDE SEQUENCE [LARGE SCALE GENOMIC DNA]</scope>
</reference>
<dbReference type="PANTHER" id="PTHR33086:SF6">
    <property type="entry name" value="OS01G0245532 PROTEIN"/>
    <property type="match status" value="1"/>
</dbReference>
<dbReference type="HOGENOM" id="CLU_028076_0_0_1"/>
<name>A0A0E0JGA3_ORYPU</name>
<reference evidence="2" key="1">
    <citation type="submission" date="2015-04" db="UniProtKB">
        <authorList>
            <consortium name="EnsemblPlants"/>
        </authorList>
    </citation>
    <scope>IDENTIFICATION</scope>
</reference>